<name>A0ABY2FDV7_9ACTN</name>
<evidence type="ECO:0000313" key="2">
    <source>
        <dbReference type="Proteomes" id="UP000295060"/>
    </source>
</evidence>
<protein>
    <recommendedName>
        <fullName evidence="3">DUF385 domain-containing protein</fullName>
    </recommendedName>
</protein>
<dbReference type="InterPro" id="IPR012349">
    <property type="entry name" value="Split_barrel_FMN-bd"/>
</dbReference>
<dbReference type="RefSeq" id="WP_134129770.1">
    <property type="nucleotide sequence ID" value="NZ_SODU01000002.1"/>
</dbReference>
<sequence length="165" mass="18203">MATESATGVRLVPPPPRWVLRTMNHVMRPLLASPLGRRMDGVMLLEFQGRRSGRTIRVPVNLNRVDGVFMAFTEAPWRHNFVTRTPVTLTYRGRAHHTHGTLVRLTPDEMGAAVRKSLDSGGSAQRMGIRSPKGHEPTAEELAALAPALGRCAIRLELEPAALEE</sequence>
<comment type="caution">
    <text evidence="1">The sequence shown here is derived from an EMBL/GenBank/DDBJ whole genome shotgun (WGS) entry which is preliminary data.</text>
</comment>
<dbReference type="Proteomes" id="UP000295060">
    <property type="component" value="Unassembled WGS sequence"/>
</dbReference>
<accession>A0ABY2FDV7</accession>
<gene>
    <name evidence="1" type="ORF">EV137_3127</name>
</gene>
<organism evidence="1 2">
    <name type="scientific">Kribbella pratensis</name>
    <dbReference type="NCBI Taxonomy" id="2512112"/>
    <lineage>
        <taxon>Bacteria</taxon>
        <taxon>Bacillati</taxon>
        <taxon>Actinomycetota</taxon>
        <taxon>Actinomycetes</taxon>
        <taxon>Propionibacteriales</taxon>
        <taxon>Kribbellaceae</taxon>
        <taxon>Kribbella</taxon>
    </lineage>
</organism>
<evidence type="ECO:0000313" key="1">
    <source>
        <dbReference type="EMBL" id="TDW89335.1"/>
    </source>
</evidence>
<evidence type="ECO:0008006" key="3">
    <source>
        <dbReference type="Google" id="ProtNLM"/>
    </source>
</evidence>
<reference evidence="1 2" key="1">
    <citation type="submission" date="2019-03" db="EMBL/GenBank/DDBJ databases">
        <title>Genomic Encyclopedia of Type Strains, Phase III (KMG-III): the genomes of soil and plant-associated and newly described type strains.</title>
        <authorList>
            <person name="Whitman W."/>
        </authorList>
    </citation>
    <scope>NUCLEOTIDE SEQUENCE [LARGE SCALE GENOMIC DNA]</scope>
    <source>
        <strain evidence="1 2">VKMAc-2574</strain>
    </source>
</reference>
<dbReference type="Gene3D" id="2.30.110.10">
    <property type="entry name" value="Electron Transport, Fmn-binding Protein, Chain A"/>
    <property type="match status" value="1"/>
</dbReference>
<keyword evidence="2" id="KW-1185">Reference proteome</keyword>
<proteinExistence type="predicted"/>
<dbReference type="EMBL" id="SODU01000002">
    <property type="protein sequence ID" value="TDW89335.1"/>
    <property type="molecule type" value="Genomic_DNA"/>
</dbReference>